<reference evidence="1" key="1">
    <citation type="submission" date="2022-10" db="EMBL/GenBank/DDBJ databases">
        <title>The complete genomes of actinobacterial strains from the NBC collection.</title>
        <authorList>
            <person name="Joergensen T.S."/>
            <person name="Alvarez Arevalo M."/>
            <person name="Sterndorff E.B."/>
            <person name="Faurdal D."/>
            <person name="Vuksanovic O."/>
            <person name="Mourched A.-S."/>
            <person name="Charusanti P."/>
            <person name="Shaw S."/>
            <person name="Blin K."/>
            <person name="Weber T."/>
        </authorList>
    </citation>
    <scope>NUCLEOTIDE SEQUENCE</scope>
    <source>
        <strain evidence="1">NBC 01771</strain>
    </source>
</reference>
<gene>
    <name evidence="1" type="ORF">OG835_34425</name>
</gene>
<evidence type="ECO:0000313" key="1">
    <source>
        <dbReference type="EMBL" id="WSC01603.1"/>
    </source>
</evidence>
<accession>A0ACD4ZUZ6</accession>
<proteinExistence type="predicted"/>
<organism evidence="1 2">
    <name type="scientific">Streptomyces scopuliridis</name>
    <dbReference type="NCBI Taxonomy" id="452529"/>
    <lineage>
        <taxon>Bacteria</taxon>
        <taxon>Bacillati</taxon>
        <taxon>Actinomycetota</taxon>
        <taxon>Actinomycetes</taxon>
        <taxon>Kitasatosporales</taxon>
        <taxon>Streptomycetaceae</taxon>
        <taxon>Streptomyces</taxon>
    </lineage>
</organism>
<keyword evidence="2" id="KW-1185">Reference proteome</keyword>
<dbReference type="EMBL" id="CP109109">
    <property type="protein sequence ID" value="WSC01603.1"/>
    <property type="molecule type" value="Genomic_DNA"/>
</dbReference>
<name>A0ACD4ZUZ6_9ACTN</name>
<protein>
    <submittedName>
        <fullName evidence="1">Uncharacterized protein</fullName>
    </submittedName>
</protein>
<evidence type="ECO:0000313" key="2">
    <source>
        <dbReference type="Proteomes" id="UP001348369"/>
    </source>
</evidence>
<dbReference type="Proteomes" id="UP001348369">
    <property type="component" value="Chromosome"/>
</dbReference>
<sequence length="203" mass="23237">METFFNPARQLSWASGPFLHFLVLLNRHDDYRAYSRAHRVLFSGFGEHLGVVPEEWLHCTVQGIYIPTTAEQTEQLIKATRREIEGMRPFTVQMGPAWPGVTAVTVAMYPETGVAELNRRVRTAAEAVPGIELRPGPAKFWAHSTLAYVRDGDFDDRPLNRGLRSLRPDRVDVTIDRVHLVNQRQEPAAGYYTWEVVEDFRFV</sequence>